<evidence type="ECO:0000313" key="2">
    <source>
        <dbReference type="Proteomes" id="UP000094769"/>
    </source>
</evidence>
<dbReference type="Pfam" id="PF13366">
    <property type="entry name" value="PDDEXK_3"/>
    <property type="match status" value="1"/>
</dbReference>
<name>A0A7Z0VLY3_9GAMM</name>
<dbReference type="NCBIfam" id="TIGR04256">
    <property type="entry name" value="GxxExxY"/>
    <property type="match status" value="1"/>
</dbReference>
<protein>
    <recommendedName>
        <fullName evidence="3">GxxExxY protein</fullName>
    </recommendedName>
</protein>
<sequence length="131" mass="14882">MDTNSTKRISERVIGCAYTVGNELGPGFLERVYEKALCVEMIRNGLEVERQKQLNVTYKGEVVGKYFADILVENCLLLEVKAVARLSPEHKAQVINYLKATDLTVSLLINFGTPRTEIKRIVWRHDDSKVI</sequence>
<dbReference type="InterPro" id="IPR026350">
    <property type="entry name" value="GxxExxY"/>
</dbReference>
<dbReference type="EMBL" id="MARB01000010">
    <property type="protein sequence ID" value="ODJ87681.1"/>
    <property type="molecule type" value="Genomic_DNA"/>
</dbReference>
<accession>A0A7Z0VLY3</accession>
<dbReference type="RefSeq" id="WP_069124698.1">
    <property type="nucleotide sequence ID" value="NZ_MARB01000010.1"/>
</dbReference>
<proteinExistence type="predicted"/>
<reference evidence="1 2" key="1">
    <citation type="submission" date="2016-06" db="EMBL/GenBank/DDBJ databases">
        <title>Genome sequence of endosymbiont of Candidatus Endolucinida thiodiazotropha.</title>
        <authorList>
            <person name="Poehlein A."/>
            <person name="Koenig S."/>
            <person name="Heiden S.E."/>
            <person name="Thuermer A."/>
            <person name="Voget S."/>
            <person name="Daniel R."/>
            <person name="Markert S."/>
            <person name="Gros O."/>
            <person name="Schweder T."/>
        </authorList>
    </citation>
    <scope>NUCLEOTIDE SEQUENCE [LARGE SCALE GENOMIC DNA]</scope>
    <source>
        <strain evidence="1 2">COS</strain>
    </source>
</reference>
<organism evidence="1 2">
    <name type="scientific">Candidatus Thiodiazotropha endolucinida</name>
    <dbReference type="NCBI Taxonomy" id="1655433"/>
    <lineage>
        <taxon>Bacteria</taxon>
        <taxon>Pseudomonadati</taxon>
        <taxon>Pseudomonadota</taxon>
        <taxon>Gammaproteobacteria</taxon>
        <taxon>Chromatiales</taxon>
        <taxon>Sedimenticolaceae</taxon>
        <taxon>Candidatus Thiodiazotropha</taxon>
    </lineage>
</organism>
<evidence type="ECO:0000313" key="1">
    <source>
        <dbReference type="EMBL" id="ODJ87681.1"/>
    </source>
</evidence>
<keyword evidence="2" id="KW-1185">Reference proteome</keyword>
<dbReference type="Proteomes" id="UP000094769">
    <property type="component" value="Unassembled WGS sequence"/>
</dbReference>
<dbReference type="AlphaFoldDB" id="A0A7Z0VLY3"/>
<comment type="caution">
    <text evidence="1">The sequence shown here is derived from an EMBL/GenBank/DDBJ whole genome shotgun (WGS) entry which is preliminary data.</text>
</comment>
<evidence type="ECO:0008006" key="3">
    <source>
        <dbReference type="Google" id="ProtNLM"/>
    </source>
</evidence>
<dbReference type="OrthoDB" id="9806869at2"/>
<gene>
    <name evidence="1" type="ORF">CODIS_20980</name>
</gene>